<reference evidence="1" key="1">
    <citation type="submission" date="2021-06" db="EMBL/GenBank/DDBJ databases">
        <title>Parelaphostrongylus tenuis whole genome reference sequence.</title>
        <authorList>
            <person name="Garwood T.J."/>
            <person name="Larsen P.A."/>
            <person name="Fountain-Jones N.M."/>
            <person name="Garbe J.R."/>
            <person name="Macchietto M.G."/>
            <person name="Kania S.A."/>
            <person name="Gerhold R.W."/>
            <person name="Richards J.E."/>
            <person name="Wolf T.M."/>
        </authorList>
    </citation>
    <scope>NUCLEOTIDE SEQUENCE</scope>
    <source>
        <strain evidence="1">MNPRO001-30</strain>
        <tissue evidence="1">Meninges</tissue>
    </source>
</reference>
<proteinExistence type="predicted"/>
<dbReference type="EMBL" id="JAHQIW010000582">
    <property type="protein sequence ID" value="KAJ1348935.1"/>
    <property type="molecule type" value="Genomic_DNA"/>
</dbReference>
<keyword evidence="2" id="KW-1185">Reference proteome</keyword>
<dbReference type="Proteomes" id="UP001196413">
    <property type="component" value="Unassembled WGS sequence"/>
</dbReference>
<accession>A0AAD5M0I4</accession>
<sequence>MKRSNHSEMIAGMDCRNEINHQAVTQMKQHFTLWNVQQHILFRAGRGVNVIIMGRSINMQLVEIVETFNKLSNNEASA</sequence>
<name>A0AAD5M0I4_PARTN</name>
<organism evidence="1 2">
    <name type="scientific">Parelaphostrongylus tenuis</name>
    <name type="common">Meningeal worm</name>
    <dbReference type="NCBI Taxonomy" id="148309"/>
    <lineage>
        <taxon>Eukaryota</taxon>
        <taxon>Metazoa</taxon>
        <taxon>Ecdysozoa</taxon>
        <taxon>Nematoda</taxon>
        <taxon>Chromadorea</taxon>
        <taxon>Rhabditida</taxon>
        <taxon>Rhabditina</taxon>
        <taxon>Rhabditomorpha</taxon>
        <taxon>Strongyloidea</taxon>
        <taxon>Metastrongylidae</taxon>
        <taxon>Parelaphostrongylus</taxon>
    </lineage>
</organism>
<comment type="caution">
    <text evidence="1">The sequence shown here is derived from an EMBL/GenBank/DDBJ whole genome shotgun (WGS) entry which is preliminary data.</text>
</comment>
<evidence type="ECO:0000313" key="1">
    <source>
        <dbReference type="EMBL" id="KAJ1348935.1"/>
    </source>
</evidence>
<protein>
    <submittedName>
        <fullName evidence="1">Uncharacterized protein</fullName>
    </submittedName>
</protein>
<evidence type="ECO:0000313" key="2">
    <source>
        <dbReference type="Proteomes" id="UP001196413"/>
    </source>
</evidence>
<gene>
    <name evidence="1" type="ORF">KIN20_004344</name>
</gene>
<dbReference type="AlphaFoldDB" id="A0AAD5M0I4"/>